<accession>A0A5B1M8I8</accession>
<evidence type="ECO:0000259" key="3">
    <source>
        <dbReference type="Pfam" id="PF01471"/>
    </source>
</evidence>
<sequence length="342" mass="35178">MAAISGVGIAYAVGQDSSGQAKASPTGGTATAPVERGDLVMTETLDGTLGYADQRPITGKVAGTITGLPAKGAVVRRGQGLYAVDGQSIFLMYGKVPAYRTITVGSEGDDVLQLERNLRAMGYGEDLEVDQTYTSYTASAVRDWQEDEGLSETGEITWGSVVFEPGPVRVADHETTVGSGTGPGQPVITASGLGRVVNVDLPVEQRSLARKSAEVQVTLPDGQTAAGRVTSVGNVAKTSGGEQGEEEETTIEVNIDLVEPGAAGNLDAAPVDVTFQSERRKDVLSVPVNGLMALPEGGYAVVVVENGASRTVKVELGVFAAGRVEVTGPGLQAGMDVEVPAS</sequence>
<dbReference type="Pfam" id="PF01471">
    <property type="entry name" value="PG_binding_1"/>
    <property type="match status" value="1"/>
</dbReference>
<dbReference type="Gene3D" id="1.10.101.10">
    <property type="entry name" value="PGBD-like superfamily/PGBD"/>
    <property type="match status" value="1"/>
</dbReference>
<dbReference type="GO" id="GO:0030313">
    <property type="term" value="C:cell envelope"/>
    <property type="evidence" value="ECO:0007669"/>
    <property type="project" value="UniProtKB-SubCell"/>
</dbReference>
<dbReference type="RefSeq" id="WP_149748389.1">
    <property type="nucleotide sequence ID" value="NZ_VUJW01000001.1"/>
</dbReference>
<evidence type="ECO:0000256" key="1">
    <source>
        <dbReference type="ARBA" id="ARBA00004196"/>
    </source>
</evidence>
<evidence type="ECO:0000313" key="5">
    <source>
        <dbReference type="Proteomes" id="UP000324351"/>
    </source>
</evidence>
<dbReference type="Proteomes" id="UP000324351">
    <property type="component" value="Unassembled WGS sequence"/>
</dbReference>
<comment type="caution">
    <text evidence="4">The sequence shown here is derived from an EMBL/GenBank/DDBJ whole genome shotgun (WGS) entry which is preliminary data.</text>
</comment>
<dbReference type="AlphaFoldDB" id="A0A5B1M8I8"/>
<keyword evidence="5" id="KW-1185">Reference proteome</keyword>
<dbReference type="Gene3D" id="2.40.420.20">
    <property type="match status" value="1"/>
</dbReference>
<gene>
    <name evidence="4" type="ORF">F0U47_00655</name>
</gene>
<organism evidence="4 5">
    <name type="scientific">Nocardioides antri</name>
    <dbReference type="NCBI Taxonomy" id="2607659"/>
    <lineage>
        <taxon>Bacteria</taxon>
        <taxon>Bacillati</taxon>
        <taxon>Actinomycetota</taxon>
        <taxon>Actinomycetes</taxon>
        <taxon>Propionibacteriales</taxon>
        <taxon>Nocardioidaceae</taxon>
        <taxon>Nocardioides</taxon>
    </lineage>
</organism>
<keyword evidence="2" id="KW-0175">Coiled coil</keyword>
<protein>
    <submittedName>
        <fullName evidence="4">Efflux RND transporter periplasmic adaptor subunit</fullName>
    </submittedName>
</protein>
<dbReference type="PANTHER" id="PTHR32347">
    <property type="entry name" value="EFFLUX SYSTEM COMPONENT YKNX-RELATED"/>
    <property type="match status" value="1"/>
</dbReference>
<reference evidence="4 5" key="2">
    <citation type="submission" date="2019-09" db="EMBL/GenBank/DDBJ databases">
        <authorList>
            <person name="Jin C."/>
        </authorList>
    </citation>
    <scope>NUCLEOTIDE SEQUENCE [LARGE SCALE GENOMIC DNA]</scope>
    <source>
        <strain evidence="4 5">BN140041</strain>
    </source>
</reference>
<name>A0A5B1M8I8_9ACTN</name>
<feature type="domain" description="Peptidoglycan binding-like" evidence="3">
    <location>
        <begin position="108"/>
        <end position="156"/>
    </location>
</feature>
<dbReference type="InterPro" id="IPR036365">
    <property type="entry name" value="PGBD-like_sf"/>
</dbReference>
<evidence type="ECO:0000313" key="4">
    <source>
        <dbReference type="EMBL" id="KAA1428766.1"/>
    </source>
</evidence>
<reference evidence="4 5" key="1">
    <citation type="submission" date="2019-09" db="EMBL/GenBank/DDBJ databases">
        <title>Nocardioides panacisoli sp. nov., isolated from the soil of a ginseng field.</title>
        <authorList>
            <person name="Cho C."/>
        </authorList>
    </citation>
    <scope>NUCLEOTIDE SEQUENCE [LARGE SCALE GENOMIC DNA]</scope>
    <source>
        <strain evidence="4 5">BN140041</strain>
    </source>
</reference>
<dbReference type="InterPro" id="IPR050465">
    <property type="entry name" value="UPF0194_transport"/>
</dbReference>
<dbReference type="InterPro" id="IPR002477">
    <property type="entry name" value="Peptidoglycan-bd-like"/>
</dbReference>
<evidence type="ECO:0000256" key="2">
    <source>
        <dbReference type="ARBA" id="ARBA00023054"/>
    </source>
</evidence>
<proteinExistence type="predicted"/>
<dbReference type="InterPro" id="IPR036366">
    <property type="entry name" value="PGBDSf"/>
</dbReference>
<dbReference type="SUPFAM" id="SSF47090">
    <property type="entry name" value="PGBD-like"/>
    <property type="match status" value="1"/>
</dbReference>
<comment type="subcellular location">
    <subcellularLocation>
        <location evidence="1">Cell envelope</location>
    </subcellularLocation>
</comment>
<dbReference type="EMBL" id="VUJW01000001">
    <property type="protein sequence ID" value="KAA1428766.1"/>
    <property type="molecule type" value="Genomic_DNA"/>
</dbReference>